<evidence type="ECO:0000313" key="2">
    <source>
        <dbReference type="EMBL" id="OCT70629.1"/>
    </source>
</evidence>
<sequence length="277" mass="32543">MHLGNETTVTEFILVGFSVMPGLGYLFFSVFLIIYVITILGNASIIFAYSLYYCTDNLNNICFTYNSDMTTMDFLDMQFKIQNQQIHTDVYRNMEAKEIEKIIYKHWSILFMDPILSTMDLQKPQLVYRRNYNLGDKLSPSMLPDTNKQTRIDWMTAIGTFNCGANICKCCGFIKKSDQFQSTNTQTIYKNKRKTTRRLKDRVLEHLAFINREHVIENHNAKEQYVTFQVKEIVKLGKRKGDIDNILTKREFNWILTLDTAKPRGLNRECDIKHYIK</sequence>
<dbReference type="PANTHER" id="PTHR21301">
    <property type="entry name" value="REVERSE TRANSCRIPTASE"/>
    <property type="match status" value="1"/>
</dbReference>
<accession>A0A974CCB7</accession>
<dbReference type="AlphaFoldDB" id="A0A974CCB7"/>
<keyword evidence="1" id="KW-0812">Transmembrane</keyword>
<evidence type="ECO:0000313" key="3">
    <source>
        <dbReference type="Proteomes" id="UP000694892"/>
    </source>
</evidence>
<name>A0A974CCB7_XENLA</name>
<proteinExistence type="predicted"/>
<keyword evidence="1" id="KW-1133">Transmembrane helix</keyword>
<dbReference type="SUPFAM" id="SSF81321">
    <property type="entry name" value="Family A G protein-coupled receptor-like"/>
    <property type="match status" value="1"/>
</dbReference>
<reference evidence="3" key="1">
    <citation type="journal article" date="2016" name="Nature">
        <title>Genome evolution in the allotetraploid frog Xenopus laevis.</title>
        <authorList>
            <person name="Session A.M."/>
            <person name="Uno Y."/>
            <person name="Kwon T."/>
            <person name="Chapman J.A."/>
            <person name="Toyoda A."/>
            <person name="Takahashi S."/>
            <person name="Fukui A."/>
            <person name="Hikosaka A."/>
            <person name="Suzuki A."/>
            <person name="Kondo M."/>
            <person name="van Heeringen S.J."/>
            <person name="Quigley I."/>
            <person name="Heinz S."/>
            <person name="Ogino H."/>
            <person name="Ochi H."/>
            <person name="Hellsten U."/>
            <person name="Lyons J.B."/>
            <person name="Simakov O."/>
            <person name="Putnam N."/>
            <person name="Stites J."/>
            <person name="Kuroki Y."/>
            <person name="Tanaka T."/>
            <person name="Michiue T."/>
            <person name="Watanabe M."/>
            <person name="Bogdanovic O."/>
            <person name="Lister R."/>
            <person name="Georgiou G."/>
            <person name="Paranjpe S.S."/>
            <person name="van Kruijsbergen I."/>
            <person name="Shu S."/>
            <person name="Carlson J."/>
            <person name="Kinoshita T."/>
            <person name="Ohta Y."/>
            <person name="Mawaribuchi S."/>
            <person name="Jenkins J."/>
            <person name="Grimwood J."/>
            <person name="Schmutz J."/>
            <person name="Mitros T."/>
            <person name="Mozaffari S.V."/>
            <person name="Suzuki Y."/>
            <person name="Haramoto Y."/>
            <person name="Yamamoto T.S."/>
            <person name="Takagi C."/>
            <person name="Heald R."/>
            <person name="Miller K."/>
            <person name="Haudenschild C."/>
            <person name="Kitzman J."/>
            <person name="Nakayama T."/>
            <person name="Izutsu Y."/>
            <person name="Robert J."/>
            <person name="Fortriede J."/>
            <person name="Burns K."/>
            <person name="Lotay V."/>
            <person name="Karimi K."/>
            <person name="Yasuoka Y."/>
            <person name="Dichmann D.S."/>
            <person name="Flajnik M.F."/>
            <person name="Houston D.W."/>
            <person name="Shendure J."/>
            <person name="DuPasquier L."/>
            <person name="Vize P.D."/>
            <person name="Zorn A.M."/>
            <person name="Ito M."/>
            <person name="Marcotte E.M."/>
            <person name="Wallingford J.B."/>
            <person name="Ito Y."/>
            <person name="Asashima M."/>
            <person name="Ueno N."/>
            <person name="Matsuda Y."/>
            <person name="Veenstra G.J."/>
            <person name="Fujiyama A."/>
            <person name="Harland R.M."/>
            <person name="Taira M."/>
            <person name="Rokhsar D.S."/>
        </authorList>
    </citation>
    <scope>NUCLEOTIDE SEQUENCE [LARGE SCALE GENOMIC DNA]</scope>
    <source>
        <strain evidence="3">J</strain>
    </source>
</reference>
<keyword evidence="1" id="KW-0472">Membrane</keyword>
<gene>
    <name evidence="2" type="ORF">XELAEV_18037552mg</name>
</gene>
<dbReference type="PANTHER" id="PTHR21301:SF13">
    <property type="match status" value="1"/>
</dbReference>
<dbReference type="Proteomes" id="UP000694892">
    <property type="component" value="Chromosome 7S"/>
</dbReference>
<feature type="transmembrane region" description="Helical" evidence="1">
    <location>
        <begin position="12"/>
        <end position="37"/>
    </location>
</feature>
<protein>
    <submittedName>
        <fullName evidence="2">Uncharacterized protein</fullName>
    </submittedName>
</protein>
<evidence type="ECO:0000256" key="1">
    <source>
        <dbReference type="SAM" id="Phobius"/>
    </source>
</evidence>
<organism evidence="2 3">
    <name type="scientific">Xenopus laevis</name>
    <name type="common">African clawed frog</name>
    <dbReference type="NCBI Taxonomy" id="8355"/>
    <lineage>
        <taxon>Eukaryota</taxon>
        <taxon>Metazoa</taxon>
        <taxon>Chordata</taxon>
        <taxon>Craniata</taxon>
        <taxon>Vertebrata</taxon>
        <taxon>Euteleostomi</taxon>
        <taxon>Amphibia</taxon>
        <taxon>Batrachia</taxon>
        <taxon>Anura</taxon>
        <taxon>Pipoidea</taxon>
        <taxon>Pipidae</taxon>
        <taxon>Xenopodinae</taxon>
        <taxon>Xenopus</taxon>
        <taxon>Xenopus</taxon>
    </lineage>
</organism>
<dbReference type="EMBL" id="CM004479">
    <property type="protein sequence ID" value="OCT70629.1"/>
    <property type="molecule type" value="Genomic_DNA"/>
</dbReference>